<evidence type="ECO:0000256" key="2">
    <source>
        <dbReference type="SAM" id="Phobius"/>
    </source>
</evidence>
<organism evidence="4 5">
    <name type="scientific">Chitinophaga horti</name>
    <dbReference type="NCBI Taxonomy" id="2920382"/>
    <lineage>
        <taxon>Bacteria</taxon>
        <taxon>Pseudomonadati</taxon>
        <taxon>Bacteroidota</taxon>
        <taxon>Chitinophagia</taxon>
        <taxon>Chitinophagales</taxon>
        <taxon>Chitinophagaceae</taxon>
        <taxon>Chitinophaga</taxon>
    </lineage>
</organism>
<feature type="transmembrane region" description="Helical" evidence="2">
    <location>
        <begin position="50"/>
        <end position="71"/>
    </location>
</feature>
<keyword evidence="2" id="KW-0812">Transmembrane</keyword>
<protein>
    <submittedName>
        <fullName evidence="4">M56 family metallopeptidase</fullName>
    </submittedName>
</protein>
<feature type="transmembrane region" description="Helical" evidence="2">
    <location>
        <begin position="316"/>
        <end position="338"/>
    </location>
</feature>
<dbReference type="Pfam" id="PF05569">
    <property type="entry name" value="Peptidase_M56"/>
    <property type="match status" value="1"/>
</dbReference>
<evidence type="ECO:0000313" key="4">
    <source>
        <dbReference type="EMBL" id="UYQ94708.1"/>
    </source>
</evidence>
<sequence length="480" mass="53357">MFAEQWLHHPIVAAFGRTLLHSLWQGALAAAIAGLVILCTRRSAASRRYVLIGGIQLLFLAGTLLTFYLTYTAHSPGQVAFNTAAGAPSAIQAARPGFVEALERFLNQYTGWIVLTWALIFMFRTACMGAGLWHIRQLRTTGTQLPDNAWRHRFYDLKHDMGIRKVVKLLESARVKVPLTVGTFKPVVLVPLGLLGNLPAEQLETILMHELAHIRRNDYLVNLVQHITETIFFFNPGLLWVSALLKEEREACCDEIVLAHTKREDAYMQALVSFQEFTLTQNQYAMSLKDHPGQLFARIKRMLTGENEQLGGTGKLMLMAGVLVLATLCFISAAPVAVTTVPASWETVAPVKRILFMQEPTAVPTRRMLAAEPQVRRADTLPTLKRDTLVFAFAPVTMQVQPLSKIDTLTLQVKAIAKMDAISPIQVKLNKIVAIDPISLDTNVQVNTNVRTSINVSSQVQVNVQEPPNAARENNRPTKK</sequence>
<evidence type="ECO:0000259" key="3">
    <source>
        <dbReference type="Pfam" id="PF05569"/>
    </source>
</evidence>
<reference evidence="4" key="1">
    <citation type="submission" date="2022-10" db="EMBL/GenBank/DDBJ databases">
        <title>Chitinophaga sp. nov., isolated from soil.</title>
        <authorList>
            <person name="Jeon C.O."/>
        </authorList>
    </citation>
    <scope>NUCLEOTIDE SEQUENCE</scope>
    <source>
        <strain evidence="4">R8</strain>
    </source>
</reference>
<dbReference type="PANTHER" id="PTHR34978">
    <property type="entry name" value="POSSIBLE SENSOR-TRANSDUCER PROTEIN BLAR"/>
    <property type="match status" value="1"/>
</dbReference>
<name>A0ABY6J525_9BACT</name>
<dbReference type="PANTHER" id="PTHR34978:SF3">
    <property type="entry name" value="SLR0241 PROTEIN"/>
    <property type="match status" value="1"/>
</dbReference>
<evidence type="ECO:0000313" key="5">
    <source>
        <dbReference type="Proteomes" id="UP001162741"/>
    </source>
</evidence>
<dbReference type="InterPro" id="IPR052173">
    <property type="entry name" value="Beta-lactam_resp_regulator"/>
</dbReference>
<dbReference type="InterPro" id="IPR008756">
    <property type="entry name" value="Peptidase_M56"/>
</dbReference>
<dbReference type="RefSeq" id="WP_264282560.1">
    <property type="nucleotide sequence ID" value="NZ_CP107006.1"/>
</dbReference>
<dbReference type="EMBL" id="CP107006">
    <property type="protein sequence ID" value="UYQ94708.1"/>
    <property type="molecule type" value="Genomic_DNA"/>
</dbReference>
<feature type="region of interest" description="Disordered" evidence="1">
    <location>
        <begin position="459"/>
        <end position="480"/>
    </location>
</feature>
<evidence type="ECO:0000256" key="1">
    <source>
        <dbReference type="SAM" id="MobiDB-lite"/>
    </source>
</evidence>
<dbReference type="CDD" id="cd07341">
    <property type="entry name" value="M56_BlaR1_MecR1_like"/>
    <property type="match status" value="1"/>
</dbReference>
<keyword evidence="5" id="KW-1185">Reference proteome</keyword>
<keyword evidence="2" id="KW-1133">Transmembrane helix</keyword>
<feature type="domain" description="Peptidase M56" evidence="3">
    <location>
        <begin position="24"/>
        <end position="300"/>
    </location>
</feature>
<feature type="transmembrane region" description="Helical" evidence="2">
    <location>
        <begin position="20"/>
        <end position="38"/>
    </location>
</feature>
<dbReference type="Gene3D" id="3.30.2010.10">
    <property type="entry name" value="Metalloproteases ('zincins'), catalytic domain"/>
    <property type="match status" value="1"/>
</dbReference>
<accession>A0ABY6J525</accession>
<proteinExistence type="predicted"/>
<feature type="transmembrane region" description="Helical" evidence="2">
    <location>
        <begin position="112"/>
        <end position="135"/>
    </location>
</feature>
<keyword evidence="2" id="KW-0472">Membrane</keyword>
<dbReference type="Proteomes" id="UP001162741">
    <property type="component" value="Chromosome"/>
</dbReference>
<gene>
    <name evidence="4" type="ORF">MKQ68_06340</name>
</gene>